<dbReference type="EMBL" id="OX395134">
    <property type="protein sequence ID" value="CAI5784140.1"/>
    <property type="molecule type" value="Genomic_DNA"/>
</dbReference>
<dbReference type="AlphaFoldDB" id="A0AA35KTQ8"/>
<keyword evidence="1" id="KW-0812">Transmembrane</keyword>
<evidence type="ECO:0000313" key="3">
    <source>
        <dbReference type="Proteomes" id="UP001178461"/>
    </source>
</evidence>
<sequence length="134" mass="14745">APTVEVLWMPQYPGPCEDSTCDLKKAGNVMRQKNNARVNLPNLVTFIYVLAKTGENGSLTTSKGHQIGEGRNSIQITRKTAMGSPYTEMEMATIFFAVLVFLLCTAFGICGENISWFNDTGQKSRASSEEPLYV</sequence>
<dbReference type="Proteomes" id="UP001178461">
    <property type="component" value="Chromosome 9"/>
</dbReference>
<reference evidence="2" key="1">
    <citation type="submission" date="2022-12" db="EMBL/GenBank/DDBJ databases">
        <authorList>
            <person name="Alioto T."/>
            <person name="Alioto T."/>
            <person name="Gomez Garrido J."/>
        </authorList>
    </citation>
    <scope>NUCLEOTIDE SEQUENCE</scope>
</reference>
<organism evidence="2 3">
    <name type="scientific">Podarcis lilfordi</name>
    <name type="common">Lilford's wall lizard</name>
    <dbReference type="NCBI Taxonomy" id="74358"/>
    <lineage>
        <taxon>Eukaryota</taxon>
        <taxon>Metazoa</taxon>
        <taxon>Chordata</taxon>
        <taxon>Craniata</taxon>
        <taxon>Vertebrata</taxon>
        <taxon>Euteleostomi</taxon>
        <taxon>Lepidosauria</taxon>
        <taxon>Squamata</taxon>
        <taxon>Bifurcata</taxon>
        <taxon>Unidentata</taxon>
        <taxon>Episquamata</taxon>
        <taxon>Laterata</taxon>
        <taxon>Lacertibaenia</taxon>
        <taxon>Lacertidae</taxon>
        <taxon>Podarcis</taxon>
    </lineage>
</organism>
<proteinExistence type="predicted"/>
<evidence type="ECO:0000256" key="1">
    <source>
        <dbReference type="SAM" id="Phobius"/>
    </source>
</evidence>
<evidence type="ECO:0000313" key="2">
    <source>
        <dbReference type="EMBL" id="CAI5784140.1"/>
    </source>
</evidence>
<gene>
    <name evidence="2" type="ORF">PODLI_1B026584</name>
</gene>
<feature type="non-terminal residue" evidence="2">
    <location>
        <position position="1"/>
    </location>
</feature>
<keyword evidence="3" id="KW-1185">Reference proteome</keyword>
<accession>A0AA35KTQ8</accession>
<protein>
    <submittedName>
        <fullName evidence="2">Uncharacterized protein</fullName>
    </submittedName>
</protein>
<keyword evidence="1" id="KW-1133">Transmembrane helix</keyword>
<feature type="transmembrane region" description="Helical" evidence="1">
    <location>
        <begin position="91"/>
        <end position="110"/>
    </location>
</feature>
<name>A0AA35KTQ8_9SAUR</name>
<keyword evidence="1" id="KW-0472">Membrane</keyword>